<organism evidence="1 2">
    <name type="scientific">Vitis vinifera</name>
    <name type="common">Grape</name>
    <dbReference type="NCBI Taxonomy" id="29760"/>
    <lineage>
        <taxon>Eukaryota</taxon>
        <taxon>Viridiplantae</taxon>
        <taxon>Streptophyta</taxon>
        <taxon>Embryophyta</taxon>
        <taxon>Tracheophyta</taxon>
        <taxon>Spermatophyta</taxon>
        <taxon>Magnoliopsida</taxon>
        <taxon>eudicotyledons</taxon>
        <taxon>Gunneridae</taxon>
        <taxon>Pentapetalae</taxon>
        <taxon>rosids</taxon>
        <taxon>Vitales</taxon>
        <taxon>Vitaceae</taxon>
        <taxon>Viteae</taxon>
        <taxon>Vitis</taxon>
    </lineage>
</organism>
<dbReference type="EMBL" id="QGNW01000030">
    <property type="protein sequence ID" value="RVX11632.1"/>
    <property type="molecule type" value="Genomic_DNA"/>
</dbReference>
<gene>
    <name evidence="1" type="ORF">CK203_015915</name>
</gene>
<comment type="caution">
    <text evidence="1">The sequence shown here is derived from an EMBL/GenBank/DDBJ whole genome shotgun (WGS) entry which is preliminary data.</text>
</comment>
<protein>
    <submittedName>
        <fullName evidence="1">Uncharacterized protein</fullName>
    </submittedName>
</protein>
<name>A0A438JRP5_VITVI</name>
<dbReference type="AlphaFoldDB" id="A0A438JRP5"/>
<accession>A0A438JRP5</accession>
<reference evidence="1 2" key="1">
    <citation type="journal article" date="2018" name="PLoS Genet.">
        <title>Population sequencing reveals clonal diversity and ancestral inbreeding in the grapevine cultivar Chardonnay.</title>
        <authorList>
            <person name="Roach M.J."/>
            <person name="Johnson D.L."/>
            <person name="Bohlmann J."/>
            <person name="van Vuuren H.J."/>
            <person name="Jones S.J."/>
            <person name="Pretorius I.S."/>
            <person name="Schmidt S.A."/>
            <person name="Borneman A.R."/>
        </authorList>
    </citation>
    <scope>NUCLEOTIDE SEQUENCE [LARGE SCALE GENOMIC DNA]</scope>
    <source>
        <strain evidence="2">cv. Chardonnay</strain>
        <tissue evidence="1">Leaf</tissue>
    </source>
</reference>
<sequence>MERKNRAIPKDSGLTQWLFSWSLEDIYNEDLYKTQGQASSFVPRLRLFLDSVVYAWWLWRFAFENEPFWKRIIVGKYGDEERGWCSRDNRDDFGVGLWKAIRRG</sequence>
<proteinExistence type="predicted"/>
<evidence type="ECO:0000313" key="2">
    <source>
        <dbReference type="Proteomes" id="UP000288805"/>
    </source>
</evidence>
<evidence type="ECO:0000313" key="1">
    <source>
        <dbReference type="EMBL" id="RVX11632.1"/>
    </source>
</evidence>
<dbReference type="Proteomes" id="UP000288805">
    <property type="component" value="Unassembled WGS sequence"/>
</dbReference>